<dbReference type="EC" id="5.2.1.8" evidence="5"/>
<dbReference type="SUPFAM" id="SSF54534">
    <property type="entry name" value="FKBP-like"/>
    <property type="match status" value="1"/>
</dbReference>
<dbReference type="EMBL" id="LT635765">
    <property type="protein sequence ID" value="SGZ51719.1"/>
    <property type="molecule type" value="Genomic_DNA"/>
</dbReference>
<reference evidence="8 9" key="1">
    <citation type="submission" date="2016-10" db="EMBL/GenBank/DDBJ databases">
        <authorList>
            <person name="de Groot N.N."/>
        </authorList>
    </citation>
    <scope>NUCLEOTIDE SEQUENCE [LARGE SCALE GENOMIC DNA]</scope>
    <source>
        <strain evidence="8 9">PYCC 4715</strain>
    </source>
</reference>
<evidence type="ECO:0000256" key="1">
    <source>
        <dbReference type="ARBA" id="ARBA00000971"/>
    </source>
</evidence>
<protein>
    <recommendedName>
        <fullName evidence="5">Peptidyl-prolyl cis-trans isomerase</fullName>
        <ecNumber evidence="5">5.2.1.8</ecNumber>
    </recommendedName>
</protein>
<dbReference type="SMART" id="SM00456">
    <property type="entry name" value="WW"/>
    <property type="match status" value="1"/>
</dbReference>
<dbReference type="Proteomes" id="UP000182259">
    <property type="component" value="Chromosome II"/>
</dbReference>
<dbReference type="PROSITE" id="PS01159">
    <property type="entry name" value="WW_DOMAIN_1"/>
    <property type="match status" value="1"/>
</dbReference>
<keyword evidence="3 4" id="KW-0413">Isomerase</keyword>
<dbReference type="Pfam" id="PF00639">
    <property type="entry name" value="Rotamase"/>
    <property type="match status" value="1"/>
</dbReference>
<feature type="domain" description="PpiC" evidence="7">
    <location>
        <begin position="62"/>
        <end position="174"/>
    </location>
</feature>
<dbReference type="AlphaFoldDB" id="A0A1L0BJQ3"/>
<dbReference type="InterPro" id="IPR001202">
    <property type="entry name" value="WW_dom"/>
</dbReference>
<dbReference type="Gene3D" id="2.20.70.10">
    <property type="match status" value="1"/>
</dbReference>
<comment type="catalytic activity">
    <reaction evidence="1 5">
        <text>[protein]-peptidylproline (omega=180) = [protein]-peptidylproline (omega=0)</text>
        <dbReference type="Rhea" id="RHEA:16237"/>
        <dbReference type="Rhea" id="RHEA-COMP:10747"/>
        <dbReference type="Rhea" id="RHEA-COMP:10748"/>
        <dbReference type="ChEBI" id="CHEBI:83833"/>
        <dbReference type="ChEBI" id="CHEBI:83834"/>
        <dbReference type="EC" id="5.2.1.8"/>
    </reaction>
</comment>
<dbReference type="InterPro" id="IPR036020">
    <property type="entry name" value="WW_dom_sf"/>
</dbReference>
<gene>
    <name evidence="8" type="ORF">SAMEA4029009_CIC11G00000003278</name>
</gene>
<dbReference type="Pfam" id="PF00397">
    <property type="entry name" value="WW"/>
    <property type="match status" value="1"/>
</dbReference>
<dbReference type="GO" id="GO:0080090">
    <property type="term" value="P:regulation of primary metabolic process"/>
    <property type="evidence" value="ECO:0007669"/>
    <property type="project" value="UniProtKB-ARBA"/>
</dbReference>
<dbReference type="PANTHER" id="PTHR10657:SF4">
    <property type="entry name" value="PEPTIDYL-PROLYL CIS-TRANS ISOMERASE-RELATED"/>
    <property type="match status" value="1"/>
</dbReference>
<dbReference type="GO" id="GO:0005634">
    <property type="term" value="C:nucleus"/>
    <property type="evidence" value="ECO:0007669"/>
    <property type="project" value="TreeGrafter"/>
</dbReference>
<sequence length="174" mass="19206">METGLPPSWSLKVSRTHNKEYYLNQATKESSWEPPYGTDSDKLNNYLAKFKANGYKPVVAEDGKVRAAHLLVKNETSRRPKSWKLPDGITISRDEAIAKIKGFQKQILNGEVKLSDLAKTESDCSSHANGGDLGFFGKGQMQPAFEQAAFGLNVGEYSDIIETDSGIHIVQRTG</sequence>
<dbReference type="PROSITE" id="PS50020">
    <property type="entry name" value="WW_DOMAIN_2"/>
    <property type="match status" value="1"/>
</dbReference>
<evidence type="ECO:0000256" key="5">
    <source>
        <dbReference type="RuleBase" id="RU363014"/>
    </source>
</evidence>
<evidence type="ECO:0000313" key="9">
    <source>
        <dbReference type="Proteomes" id="UP000182259"/>
    </source>
</evidence>
<dbReference type="PROSITE" id="PS50198">
    <property type="entry name" value="PPIC_PPIASE_2"/>
    <property type="match status" value="1"/>
</dbReference>
<evidence type="ECO:0000313" key="8">
    <source>
        <dbReference type="EMBL" id="SGZ51719.1"/>
    </source>
</evidence>
<evidence type="ECO:0000256" key="4">
    <source>
        <dbReference type="PROSITE-ProRule" id="PRU00278"/>
    </source>
</evidence>
<dbReference type="PANTHER" id="PTHR10657">
    <property type="entry name" value="PEPTIDYL-PROLYL CIS-TRANS ISOMERASE"/>
    <property type="match status" value="1"/>
</dbReference>
<dbReference type="GO" id="GO:0060255">
    <property type="term" value="P:regulation of macromolecule metabolic process"/>
    <property type="evidence" value="ECO:0007669"/>
    <property type="project" value="UniProtKB-ARBA"/>
</dbReference>
<dbReference type="InterPro" id="IPR051370">
    <property type="entry name" value="PPIase_Pin1"/>
</dbReference>
<organism evidence="8 9">
    <name type="scientific">Sungouiella intermedia</name>
    <dbReference type="NCBI Taxonomy" id="45354"/>
    <lineage>
        <taxon>Eukaryota</taxon>
        <taxon>Fungi</taxon>
        <taxon>Dikarya</taxon>
        <taxon>Ascomycota</taxon>
        <taxon>Saccharomycotina</taxon>
        <taxon>Pichiomycetes</taxon>
        <taxon>Metschnikowiaceae</taxon>
        <taxon>Sungouiella</taxon>
    </lineage>
</organism>
<evidence type="ECO:0000259" key="7">
    <source>
        <dbReference type="PROSITE" id="PS50198"/>
    </source>
</evidence>
<evidence type="ECO:0000256" key="3">
    <source>
        <dbReference type="ARBA" id="ARBA00023235"/>
    </source>
</evidence>
<dbReference type="GO" id="GO:0003755">
    <property type="term" value="F:peptidyl-prolyl cis-trans isomerase activity"/>
    <property type="evidence" value="ECO:0007669"/>
    <property type="project" value="UniProtKB-UniRule"/>
</dbReference>
<dbReference type="FunFam" id="3.10.50.40:FF:000010">
    <property type="entry name" value="Peptidyl-prolyl cis-trans isomerase Pin1"/>
    <property type="match status" value="1"/>
</dbReference>
<accession>A0A1L0BJQ3</accession>
<dbReference type="InterPro" id="IPR046357">
    <property type="entry name" value="PPIase_dom_sf"/>
</dbReference>
<dbReference type="CDD" id="cd00201">
    <property type="entry name" value="WW"/>
    <property type="match status" value="1"/>
</dbReference>
<dbReference type="SUPFAM" id="SSF51045">
    <property type="entry name" value="WW domain"/>
    <property type="match status" value="1"/>
</dbReference>
<proteinExistence type="predicted"/>
<name>A0A1L0BJQ3_9ASCO</name>
<dbReference type="GO" id="GO:0005829">
    <property type="term" value="C:cytosol"/>
    <property type="evidence" value="ECO:0007669"/>
    <property type="project" value="TreeGrafter"/>
</dbReference>
<evidence type="ECO:0000259" key="6">
    <source>
        <dbReference type="PROSITE" id="PS50020"/>
    </source>
</evidence>
<feature type="domain" description="WW" evidence="6">
    <location>
        <begin position="3"/>
        <end position="37"/>
    </location>
</feature>
<dbReference type="Gene3D" id="3.10.50.40">
    <property type="match status" value="1"/>
</dbReference>
<evidence type="ECO:0000256" key="2">
    <source>
        <dbReference type="ARBA" id="ARBA00023110"/>
    </source>
</evidence>
<dbReference type="InterPro" id="IPR000297">
    <property type="entry name" value="PPIase_PpiC"/>
</dbReference>
<keyword evidence="2 4" id="KW-0697">Rotamase</keyword>